<dbReference type="EMBL" id="VRSV01000001">
    <property type="protein sequence ID" value="TXK12589.1"/>
    <property type="molecule type" value="Genomic_DNA"/>
</dbReference>
<keyword evidence="5" id="KW-1185">Reference proteome</keyword>
<evidence type="ECO:0000313" key="4">
    <source>
        <dbReference type="EMBL" id="TXK12589.1"/>
    </source>
</evidence>
<gene>
    <name evidence="4" type="ORF">FVP77_03725</name>
</gene>
<comment type="caution">
    <text evidence="4">The sequence shown here is derived from an EMBL/GenBank/DDBJ whole genome shotgun (WGS) entry which is preliminary data.</text>
</comment>
<dbReference type="GO" id="GO:0016020">
    <property type="term" value="C:membrane"/>
    <property type="evidence" value="ECO:0007669"/>
    <property type="project" value="UniProtKB-UniRule"/>
</dbReference>
<keyword evidence="3" id="KW-0472">Membrane</keyword>
<dbReference type="NCBIfam" id="TIGR02228">
    <property type="entry name" value="sigpep_I_arch"/>
    <property type="match status" value="1"/>
</dbReference>
<proteinExistence type="predicted"/>
<keyword evidence="4" id="KW-0378">Hydrolase</keyword>
<dbReference type="CDD" id="cd06530">
    <property type="entry name" value="S26_SPase_I"/>
    <property type="match status" value="1"/>
</dbReference>
<accession>A0A5C8I2M1</accession>
<keyword evidence="3" id="KW-0812">Transmembrane</keyword>
<dbReference type="AlphaFoldDB" id="A0A5C8I2M1"/>
<dbReference type="GO" id="GO:0009003">
    <property type="term" value="F:signal peptidase activity"/>
    <property type="evidence" value="ECO:0007669"/>
    <property type="project" value="UniProtKB-EC"/>
</dbReference>
<dbReference type="InterPro" id="IPR001733">
    <property type="entry name" value="Peptidase_S26B"/>
</dbReference>
<organism evidence="4 5">
    <name type="scientific">Microbacterium hatanonis</name>
    <dbReference type="NCBI Taxonomy" id="404366"/>
    <lineage>
        <taxon>Bacteria</taxon>
        <taxon>Bacillati</taxon>
        <taxon>Actinomycetota</taxon>
        <taxon>Actinomycetes</taxon>
        <taxon>Micrococcales</taxon>
        <taxon>Microbacteriaceae</taxon>
        <taxon>Microbacterium</taxon>
    </lineage>
</organism>
<sequence>MPSPTEAPARGPAHQARVRGPVAAHAAADVRRRGAVRDGVITVLGVVGILTIVWLAASAALGLSIIVFVTGSMSPSLPTGSAAVVREVPASELAVGDVVTVPRPNSPAPVTHRIVAIDDVPGNVDARSLVLRGDANTIDDPDPYVVEDVRRVVVGAPGAGWVVIAAKTPAAMAGITLVVAGAIAWALWPASSPRRAREK</sequence>
<dbReference type="InterPro" id="IPR019533">
    <property type="entry name" value="Peptidase_S26"/>
</dbReference>
<evidence type="ECO:0000256" key="3">
    <source>
        <dbReference type="SAM" id="Phobius"/>
    </source>
</evidence>
<dbReference type="RefSeq" id="WP_147893303.1">
    <property type="nucleotide sequence ID" value="NZ_BAAANR010000001.1"/>
</dbReference>
<dbReference type="GO" id="GO:0004252">
    <property type="term" value="F:serine-type endopeptidase activity"/>
    <property type="evidence" value="ECO:0007669"/>
    <property type="project" value="UniProtKB-UniRule"/>
</dbReference>
<reference evidence="4 5" key="1">
    <citation type="submission" date="2019-08" db="EMBL/GenBank/DDBJ databases">
        <authorList>
            <person name="Dong K."/>
        </authorList>
    </citation>
    <scope>NUCLEOTIDE SEQUENCE [LARGE SCALE GENOMIC DNA]</scope>
    <source>
        <strain evidence="4 5">JCM14558</strain>
    </source>
</reference>
<feature type="region of interest" description="Disordered" evidence="2">
    <location>
        <begin position="1"/>
        <end position="21"/>
    </location>
</feature>
<dbReference type="Proteomes" id="UP000321034">
    <property type="component" value="Unassembled WGS sequence"/>
</dbReference>
<evidence type="ECO:0000256" key="2">
    <source>
        <dbReference type="SAM" id="MobiDB-lite"/>
    </source>
</evidence>
<evidence type="ECO:0000256" key="1">
    <source>
        <dbReference type="NCBIfam" id="TIGR02228"/>
    </source>
</evidence>
<dbReference type="EC" id="3.4.21.89" evidence="1"/>
<feature type="transmembrane region" description="Helical" evidence="3">
    <location>
        <begin position="170"/>
        <end position="190"/>
    </location>
</feature>
<name>A0A5C8I2M1_9MICO</name>
<feature type="transmembrane region" description="Helical" evidence="3">
    <location>
        <begin position="40"/>
        <end position="69"/>
    </location>
</feature>
<dbReference type="GO" id="GO:0006465">
    <property type="term" value="P:signal peptide processing"/>
    <property type="evidence" value="ECO:0007669"/>
    <property type="project" value="UniProtKB-UniRule"/>
</dbReference>
<keyword evidence="3" id="KW-1133">Transmembrane helix</keyword>
<evidence type="ECO:0000313" key="5">
    <source>
        <dbReference type="Proteomes" id="UP000321034"/>
    </source>
</evidence>
<protein>
    <recommendedName>
        <fullName evidence="1">Signal peptidase I</fullName>
        <ecNumber evidence="1">3.4.21.89</ecNumber>
    </recommendedName>
</protein>
<dbReference type="OrthoDB" id="3790724at2"/>